<name>A0ABW7W2B4_9NOCA</name>
<accession>A0ABW7W2B4</accession>
<feature type="region of interest" description="Disordered" evidence="1">
    <location>
        <begin position="139"/>
        <end position="172"/>
    </location>
</feature>
<dbReference type="RefSeq" id="WP_397063069.1">
    <property type="nucleotide sequence ID" value="NZ_JBIRYL010000004.1"/>
</dbReference>
<evidence type="ECO:0000313" key="3">
    <source>
        <dbReference type="EMBL" id="MFI2231736.1"/>
    </source>
</evidence>
<gene>
    <name evidence="3" type="ORF">ACH49Z_17995</name>
</gene>
<proteinExistence type="predicted"/>
<sequence length="406" mass="43111">MSTRDLLVELIRTDTTGAWSRITLRTGGPDRIARKPVVDPALGSSAVWEQVALNDSCAAALEVAHRLAAHYELMPVPVGVVALGLVADESSAAAQALNAGPARAEILDLLQSEVLGLTLSGLDTLLPLLVAQTQRPAVGEPAFPQRNPASAPAGSRPWEAVRNAPGTGGSRRDKRRQYFWIAVGLVLFCAVGYGMVSEVVRSSDPAPAVTAESGPSADVVVGVAAPNPEGLGAYPAPGTILPGKQWPDGCRLIDDRELRAILPEAGEIRRNPRELIIVGLGVPVDNRVPAAGCDMYFELPTISAGITVTIVGIADPVVITREYEGDRSGAAERRETATDVGDSWGPQACYTWRIPAQTTADDNLVCRHGRFHFEVGVKVFTEYSGGQEKTTEVMQQVARTLVAKMD</sequence>
<evidence type="ECO:0000256" key="1">
    <source>
        <dbReference type="SAM" id="MobiDB-lite"/>
    </source>
</evidence>
<keyword evidence="2" id="KW-1133">Transmembrane helix</keyword>
<comment type="caution">
    <text evidence="3">The sequence shown here is derived from an EMBL/GenBank/DDBJ whole genome shotgun (WGS) entry which is preliminary data.</text>
</comment>
<feature type="transmembrane region" description="Helical" evidence="2">
    <location>
        <begin position="178"/>
        <end position="196"/>
    </location>
</feature>
<evidence type="ECO:0000256" key="2">
    <source>
        <dbReference type="SAM" id="Phobius"/>
    </source>
</evidence>
<keyword evidence="2" id="KW-0472">Membrane</keyword>
<evidence type="ECO:0008006" key="5">
    <source>
        <dbReference type="Google" id="ProtNLM"/>
    </source>
</evidence>
<keyword evidence="4" id="KW-1185">Reference proteome</keyword>
<dbReference type="EMBL" id="JBIRYL010000004">
    <property type="protein sequence ID" value="MFI2231736.1"/>
    <property type="molecule type" value="Genomic_DNA"/>
</dbReference>
<evidence type="ECO:0000313" key="4">
    <source>
        <dbReference type="Proteomes" id="UP001611494"/>
    </source>
</evidence>
<organism evidence="3 4">
    <name type="scientific">Nocardia testacea</name>
    <dbReference type="NCBI Taxonomy" id="248551"/>
    <lineage>
        <taxon>Bacteria</taxon>
        <taxon>Bacillati</taxon>
        <taxon>Actinomycetota</taxon>
        <taxon>Actinomycetes</taxon>
        <taxon>Mycobacteriales</taxon>
        <taxon>Nocardiaceae</taxon>
        <taxon>Nocardia</taxon>
    </lineage>
</organism>
<dbReference type="Proteomes" id="UP001611494">
    <property type="component" value="Unassembled WGS sequence"/>
</dbReference>
<protein>
    <recommendedName>
        <fullName evidence="5">Type VII secretion-associated protein</fullName>
    </recommendedName>
</protein>
<keyword evidence="2" id="KW-0812">Transmembrane</keyword>
<reference evidence="3 4" key="1">
    <citation type="submission" date="2024-10" db="EMBL/GenBank/DDBJ databases">
        <title>The Natural Products Discovery Center: Release of the First 8490 Sequenced Strains for Exploring Actinobacteria Biosynthetic Diversity.</title>
        <authorList>
            <person name="Kalkreuter E."/>
            <person name="Kautsar S.A."/>
            <person name="Yang D."/>
            <person name="Bader C.D."/>
            <person name="Teijaro C.N."/>
            <person name="Fluegel L."/>
            <person name="Davis C.M."/>
            <person name="Simpson J.R."/>
            <person name="Lauterbach L."/>
            <person name="Steele A.D."/>
            <person name="Gui C."/>
            <person name="Meng S."/>
            <person name="Li G."/>
            <person name="Viehrig K."/>
            <person name="Ye F."/>
            <person name="Su P."/>
            <person name="Kiefer A.F."/>
            <person name="Nichols A."/>
            <person name="Cepeda A.J."/>
            <person name="Yan W."/>
            <person name="Fan B."/>
            <person name="Jiang Y."/>
            <person name="Adhikari A."/>
            <person name="Zheng C.-J."/>
            <person name="Schuster L."/>
            <person name="Cowan T.M."/>
            <person name="Smanski M.J."/>
            <person name="Chevrette M.G."/>
            <person name="De Carvalho L.P.S."/>
            <person name="Shen B."/>
        </authorList>
    </citation>
    <scope>NUCLEOTIDE SEQUENCE [LARGE SCALE GENOMIC DNA]</scope>
    <source>
        <strain evidence="3 4">NPDC019377</strain>
    </source>
</reference>